<dbReference type="GO" id="GO:0016491">
    <property type="term" value="F:oxidoreductase activity"/>
    <property type="evidence" value="ECO:0007669"/>
    <property type="project" value="InterPro"/>
</dbReference>
<dbReference type="Gene3D" id="3.40.30.10">
    <property type="entry name" value="Glutaredoxin"/>
    <property type="match status" value="1"/>
</dbReference>
<dbReference type="Proteomes" id="UP000316714">
    <property type="component" value="Unassembled WGS sequence"/>
</dbReference>
<dbReference type="PANTHER" id="PTHR42852">
    <property type="entry name" value="THIOL:DISULFIDE INTERCHANGE PROTEIN DSBE"/>
    <property type="match status" value="1"/>
</dbReference>
<dbReference type="InterPro" id="IPR013766">
    <property type="entry name" value="Thioredoxin_domain"/>
</dbReference>
<reference evidence="2 3" key="1">
    <citation type="submission" date="2019-02" db="EMBL/GenBank/DDBJ databases">
        <title>Deep-cultivation of Planctomycetes and their phenomic and genomic characterization uncovers novel biology.</title>
        <authorList>
            <person name="Wiegand S."/>
            <person name="Jogler M."/>
            <person name="Boedeker C."/>
            <person name="Pinto D."/>
            <person name="Vollmers J."/>
            <person name="Rivas-Marin E."/>
            <person name="Kohn T."/>
            <person name="Peeters S.H."/>
            <person name="Heuer A."/>
            <person name="Rast P."/>
            <person name="Oberbeckmann S."/>
            <person name="Bunk B."/>
            <person name="Jeske O."/>
            <person name="Meyerdierks A."/>
            <person name="Storesund J.E."/>
            <person name="Kallscheuer N."/>
            <person name="Luecker S."/>
            <person name="Lage O.M."/>
            <person name="Pohl T."/>
            <person name="Merkel B.J."/>
            <person name="Hornburger P."/>
            <person name="Mueller R.-W."/>
            <person name="Bruemmer F."/>
            <person name="Labrenz M."/>
            <person name="Spormann A.M."/>
            <person name="Op Den Camp H."/>
            <person name="Overmann J."/>
            <person name="Amann R."/>
            <person name="Jetten M.S.M."/>
            <person name="Mascher T."/>
            <person name="Medema M.H."/>
            <person name="Devos D.P."/>
            <person name="Kaster A.-K."/>
            <person name="Ovreas L."/>
            <person name="Rohde M."/>
            <person name="Galperin M.Y."/>
            <person name="Jogler C."/>
        </authorList>
    </citation>
    <scope>NUCLEOTIDE SEQUENCE [LARGE SCALE GENOMIC DNA]</scope>
    <source>
        <strain evidence="2 3">KOR34</strain>
    </source>
</reference>
<feature type="domain" description="Thioredoxin" evidence="1">
    <location>
        <begin position="271"/>
        <end position="412"/>
    </location>
</feature>
<dbReference type="InterPro" id="IPR036249">
    <property type="entry name" value="Thioredoxin-like_sf"/>
</dbReference>
<dbReference type="Pfam" id="PF08534">
    <property type="entry name" value="Redoxin"/>
    <property type="match status" value="1"/>
</dbReference>
<comment type="caution">
    <text evidence="2">The sequence shown here is derived from an EMBL/GenBank/DDBJ whole genome shotgun (WGS) entry which is preliminary data.</text>
</comment>
<dbReference type="CDD" id="cd02966">
    <property type="entry name" value="TlpA_like_family"/>
    <property type="match status" value="1"/>
</dbReference>
<dbReference type="InterPro" id="IPR019207">
    <property type="entry name" value="DUF2092"/>
</dbReference>
<accession>A0A5C5VKC6</accession>
<sequence>MTPARLFVPVLIALLGAPCLGQDLIAKVNGRLNGQPDPVDLLRKSAAAFEAAPQSTFSIVNSIDIVAGEREDTQQQVFSIKTAKGDKYQFELVKPANEFWVRSDGKRTMTYVLPYDQYSVEDTAGGIGEFASSPLAGQLGNGFGPLLLSLLDPETTDVVIEDITGAEYLGEEQEGEQTLHHARYVAGGMTWDAWFLTGDSPRLVRVKPDLEEVSKKAPQAKQFDNFSFQMKFEIKNYDPKPGLPADAFAMKAPEGAWEVEYALMAPTPPNELLGKKAPLFDALDTAGQPIDLGALVGKKVIIFDFWATWCGPCVQAMPIIDKVADEYAAKGVVLYAVNQGEEAAAVTNFLASKEFDVNVAMDVDGQAGARYAIEGLPTTVIIGLDGRVQVVHVGLAPSLEETLREDLDLLLAGKNLAAEKIDEWSKRFPDQPVGGKRAAAAAE</sequence>
<evidence type="ECO:0000259" key="1">
    <source>
        <dbReference type="PROSITE" id="PS51352"/>
    </source>
</evidence>
<dbReference type="OrthoDB" id="261881at2"/>
<evidence type="ECO:0000313" key="2">
    <source>
        <dbReference type="EMBL" id="TWT38275.1"/>
    </source>
</evidence>
<gene>
    <name evidence="2" type="primary">resA_6</name>
    <name evidence="2" type="ORF">KOR34_32440</name>
</gene>
<name>A0A5C5VKC6_9BACT</name>
<dbReference type="SUPFAM" id="SSF52833">
    <property type="entry name" value="Thioredoxin-like"/>
    <property type="match status" value="1"/>
</dbReference>
<dbReference type="RefSeq" id="WP_146565687.1">
    <property type="nucleotide sequence ID" value="NZ_SIHJ01000001.1"/>
</dbReference>
<dbReference type="PROSITE" id="PS51352">
    <property type="entry name" value="THIOREDOXIN_2"/>
    <property type="match status" value="1"/>
</dbReference>
<dbReference type="InterPro" id="IPR050553">
    <property type="entry name" value="Thioredoxin_ResA/DsbE_sf"/>
</dbReference>
<keyword evidence="3" id="KW-1185">Reference proteome</keyword>
<dbReference type="InterPro" id="IPR013740">
    <property type="entry name" value="Redoxin"/>
</dbReference>
<evidence type="ECO:0000313" key="3">
    <source>
        <dbReference type="Proteomes" id="UP000316714"/>
    </source>
</evidence>
<proteinExistence type="predicted"/>
<protein>
    <submittedName>
        <fullName evidence="2">Thiol-disulfide oxidoreductase ResA</fullName>
    </submittedName>
</protein>
<organism evidence="2 3">
    <name type="scientific">Posidoniimonas corsicana</name>
    <dbReference type="NCBI Taxonomy" id="1938618"/>
    <lineage>
        <taxon>Bacteria</taxon>
        <taxon>Pseudomonadati</taxon>
        <taxon>Planctomycetota</taxon>
        <taxon>Planctomycetia</taxon>
        <taxon>Pirellulales</taxon>
        <taxon>Lacipirellulaceae</taxon>
        <taxon>Posidoniimonas</taxon>
    </lineage>
</organism>
<dbReference type="AlphaFoldDB" id="A0A5C5VKC6"/>
<dbReference type="EMBL" id="SIHJ01000001">
    <property type="protein sequence ID" value="TWT38275.1"/>
    <property type="molecule type" value="Genomic_DNA"/>
</dbReference>
<dbReference type="PANTHER" id="PTHR42852:SF17">
    <property type="entry name" value="THIOREDOXIN-LIKE PROTEIN HI_1115"/>
    <property type="match status" value="1"/>
</dbReference>
<dbReference type="Pfam" id="PF09865">
    <property type="entry name" value="DUF2092"/>
    <property type="match status" value="1"/>
</dbReference>